<dbReference type="PANTHER" id="PTHR30290:SF9">
    <property type="entry name" value="OLIGOPEPTIDE-BINDING PROTEIN APPA"/>
    <property type="match status" value="1"/>
</dbReference>
<dbReference type="InterPro" id="IPR030678">
    <property type="entry name" value="Peptide/Ni-bd"/>
</dbReference>
<dbReference type="PANTHER" id="PTHR30290">
    <property type="entry name" value="PERIPLASMIC BINDING COMPONENT OF ABC TRANSPORTER"/>
    <property type="match status" value="1"/>
</dbReference>
<dbReference type="Gene3D" id="3.90.76.10">
    <property type="entry name" value="Dipeptide-binding Protein, Domain 1"/>
    <property type="match status" value="1"/>
</dbReference>
<dbReference type="InterPro" id="IPR000914">
    <property type="entry name" value="SBP_5_dom"/>
</dbReference>
<proteinExistence type="inferred from homology"/>
<evidence type="ECO:0000313" key="8">
    <source>
        <dbReference type="Proteomes" id="UP001230005"/>
    </source>
</evidence>
<evidence type="ECO:0000256" key="5">
    <source>
        <dbReference type="SAM" id="SignalP"/>
    </source>
</evidence>
<gene>
    <name evidence="7" type="ORF">J2S74_002134</name>
</gene>
<dbReference type="Proteomes" id="UP001230005">
    <property type="component" value="Unassembled WGS sequence"/>
</dbReference>
<protein>
    <submittedName>
        <fullName evidence="7">Peptide/nickel transport system substrate-binding protein</fullName>
    </submittedName>
</protein>
<dbReference type="CDD" id="cd08498">
    <property type="entry name" value="PBP2_NikA_DppA_OppA_like_2"/>
    <property type="match status" value="1"/>
</dbReference>
<dbReference type="InterPro" id="IPR039424">
    <property type="entry name" value="SBP_5"/>
</dbReference>
<evidence type="ECO:0000256" key="3">
    <source>
        <dbReference type="ARBA" id="ARBA00022729"/>
    </source>
</evidence>
<dbReference type="PIRSF" id="PIRSF002741">
    <property type="entry name" value="MppA"/>
    <property type="match status" value="1"/>
</dbReference>
<comment type="caution">
    <text evidence="7">The sequence shown here is derived from an EMBL/GenBank/DDBJ whole genome shotgun (WGS) entry which is preliminary data.</text>
</comment>
<evidence type="ECO:0000256" key="4">
    <source>
        <dbReference type="SAM" id="MobiDB-lite"/>
    </source>
</evidence>
<evidence type="ECO:0000256" key="2">
    <source>
        <dbReference type="ARBA" id="ARBA00022448"/>
    </source>
</evidence>
<comment type="similarity">
    <text evidence="1">Belongs to the bacterial solute-binding protein 5 family.</text>
</comment>
<dbReference type="Gene3D" id="3.10.105.10">
    <property type="entry name" value="Dipeptide-binding Protein, Domain 3"/>
    <property type="match status" value="1"/>
</dbReference>
<keyword evidence="8" id="KW-1185">Reference proteome</keyword>
<feature type="signal peptide" evidence="5">
    <location>
        <begin position="1"/>
        <end position="20"/>
    </location>
</feature>
<feature type="chain" id="PRO_5046039641" evidence="5">
    <location>
        <begin position="21"/>
        <end position="534"/>
    </location>
</feature>
<keyword evidence="3 5" id="KW-0732">Signal</keyword>
<accession>A0ABT9ZX96</accession>
<reference evidence="7 8" key="1">
    <citation type="submission" date="2023-07" db="EMBL/GenBank/DDBJ databases">
        <title>Genomic Encyclopedia of Type Strains, Phase IV (KMG-IV): sequencing the most valuable type-strain genomes for metagenomic binning, comparative biology and taxonomic classification.</title>
        <authorList>
            <person name="Goeker M."/>
        </authorList>
    </citation>
    <scope>NUCLEOTIDE SEQUENCE [LARGE SCALE GENOMIC DNA]</scope>
    <source>
        <strain evidence="7 8">DSM 9768</strain>
    </source>
</reference>
<name>A0ABT9ZX96_9BACI</name>
<dbReference type="Gene3D" id="3.40.190.10">
    <property type="entry name" value="Periplasmic binding protein-like II"/>
    <property type="match status" value="1"/>
</dbReference>
<dbReference type="SUPFAM" id="SSF53850">
    <property type="entry name" value="Periplasmic binding protein-like II"/>
    <property type="match status" value="1"/>
</dbReference>
<dbReference type="EMBL" id="JAUSUG010000007">
    <property type="protein sequence ID" value="MDQ0254755.1"/>
    <property type="molecule type" value="Genomic_DNA"/>
</dbReference>
<feature type="compositionally biased region" description="Acidic residues" evidence="4">
    <location>
        <begin position="39"/>
        <end position="55"/>
    </location>
</feature>
<evidence type="ECO:0000259" key="6">
    <source>
        <dbReference type="Pfam" id="PF00496"/>
    </source>
</evidence>
<feature type="domain" description="Solute-binding protein family 5" evidence="6">
    <location>
        <begin position="105"/>
        <end position="453"/>
    </location>
</feature>
<organism evidence="7 8">
    <name type="scientific">Evansella vedderi</name>
    <dbReference type="NCBI Taxonomy" id="38282"/>
    <lineage>
        <taxon>Bacteria</taxon>
        <taxon>Bacillati</taxon>
        <taxon>Bacillota</taxon>
        <taxon>Bacilli</taxon>
        <taxon>Bacillales</taxon>
        <taxon>Bacillaceae</taxon>
        <taxon>Evansella</taxon>
    </lineage>
</organism>
<dbReference type="PROSITE" id="PS51257">
    <property type="entry name" value="PROKAR_LIPOPROTEIN"/>
    <property type="match status" value="1"/>
</dbReference>
<evidence type="ECO:0000256" key="1">
    <source>
        <dbReference type="ARBA" id="ARBA00005695"/>
    </source>
</evidence>
<evidence type="ECO:0000313" key="7">
    <source>
        <dbReference type="EMBL" id="MDQ0254755.1"/>
    </source>
</evidence>
<feature type="region of interest" description="Disordered" evidence="4">
    <location>
        <begin position="25"/>
        <end position="56"/>
    </location>
</feature>
<keyword evidence="2" id="KW-0813">Transport</keyword>
<dbReference type="Pfam" id="PF00496">
    <property type="entry name" value="SBP_bac_5"/>
    <property type="match status" value="1"/>
</dbReference>
<sequence>MKRRFWLMLLVLFMGTMFLAACGGDSEETASPNDHETDSDVEGEEDTDGATDDNTEVNSLVIGVGADMASFDIHNHNATNTEAIHINIFSYLVVRDGDGGFDGYLAESFENVDETTWRFVLREGVQFHNGEELTAEDVKFTLDRVRTDETLIEHNNFNQIAEVNILGDYEFEIITEGPEPILLNRLSKIGAGILPKNYIEEEGWDHFLSNPIGTGPFKFNEWRRDDRVVLERFDNYFGGDVTEWEEVVFRVIPESSTRVNELLTGGIQIAENVPPAEWDRVNNNEGTSIVSGPTTRVMLLTLKQEEQYATSDIRVRQAIDYAINNQAITEHVLAGKGTPIQSRVTPGSTGAHPDLYDVYNFDQEKARALLEEAGYGDGLEITFNSPQGRYMMDTEVAELIRGMLSEVGITANLEFMEWSNFVDMHSNGTNEEMYLVGLGNSMFDAALGMTSFHSRAAHRSGYANPELDALLDAAETNMDPEERHELYLEAQEIVVRDMPFVFLYQVENISGITDGIDYEPSVDELIYIPNINRN</sequence>